<keyword evidence="3 6" id="KW-0808">Transferase</keyword>
<dbReference type="GO" id="GO:0016757">
    <property type="term" value="F:glycosyltransferase activity"/>
    <property type="evidence" value="ECO:0007669"/>
    <property type="project" value="UniProtKB-KW"/>
</dbReference>
<dbReference type="Gene3D" id="3.90.550.10">
    <property type="entry name" value="Spore Coat Polysaccharide Biosynthesis Protein SpsA, Chain A"/>
    <property type="match status" value="1"/>
</dbReference>
<feature type="transmembrane region" description="Helical" evidence="4">
    <location>
        <begin position="310"/>
        <end position="332"/>
    </location>
</feature>
<evidence type="ECO:0000259" key="5">
    <source>
        <dbReference type="Pfam" id="PF00535"/>
    </source>
</evidence>
<dbReference type="AlphaFoldDB" id="A0A7W9AJ39"/>
<evidence type="ECO:0000313" key="7">
    <source>
        <dbReference type="Proteomes" id="UP000549617"/>
    </source>
</evidence>
<keyword evidence="4" id="KW-1133">Transmembrane helix</keyword>
<comment type="similarity">
    <text evidence="1">Belongs to the glycosyltransferase 2 family.</text>
</comment>
<dbReference type="InterPro" id="IPR001173">
    <property type="entry name" value="Glyco_trans_2-like"/>
</dbReference>
<organism evidence="6 7">
    <name type="scientific">Sphingobium boeckii</name>
    <dbReference type="NCBI Taxonomy" id="1082345"/>
    <lineage>
        <taxon>Bacteria</taxon>
        <taxon>Pseudomonadati</taxon>
        <taxon>Pseudomonadota</taxon>
        <taxon>Alphaproteobacteria</taxon>
        <taxon>Sphingomonadales</taxon>
        <taxon>Sphingomonadaceae</taxon>
        <taxon>Sphingobium</taxon>
    </lineage>
</organism>
<accession>A0A7W9AJ39</accession>
<dbReference type="RefSeq" id="WP_184019235.1">
    <property type="nucleotide sequence ID" value="NZ_JACIJC010000004.1"/>
</dbReference>
<keyword evidence="4" id="KW-0812">Transmembrane</keyword>
<dbReference type="Pfam" id="PF00535">
    <property type="entry name" value="Glycos_transf_2"/>
    <property type="match status" value="1"/>
</dbReference>
<proteinExistence type="inferred from homology"/>
<dbReference type="EMBL" id="JACIJC010000004">
    <property type="protein sequence ID" value="MBB5686632.1"/>
    <property type="molecule type" value="Genomic_DNA"/>
</dbReference>
<feature type="domain" description="Glycosyltransferase 2-like" evidence="5">
    <location>
        <begin position="20"/>
        <end position="134"/>
    </location>
</feature>
<dbReference type="Proteomes" id="UP000549617">
    <property type="component" value="Unassembled WGS sequence"/>
</dbReference>
<evidence type="ECO:0000256" key="2">
    <source>
        <dbReference type="ARBA" id="ARBA00022676"/>
    </source>
</evidence>
<evidence type="ECO:0000256" key="1">
    <source>
        <dbReference type="ARBA" id="ARBA00006739"/>
    </source>
</evidence>
<gene>
    <name evidence="6" type="ORF">FHS49_002656</name>
</gene>
<feature type="transmembrane region" description="Helical" evidence="4">
    <location>
        <begin position="253"/>
        <end position="273"/>
    </location>
</feature>
<evidence type="ECO:0000313" key="6">
    <source>
        <dbReference type="EMBL" id="MBB5686632.1"/>
    </source>
</evidence>
<dbReference type="PANTHER" id="PTHR43179:SF12">
    <property type="entry name" value="GALACTOFURANOSYLTRANSFERASE GLFT2"/>
    <property type="match status" value="1"/>
</dbReference>
<name>A0A7W9AJ39_9SPHN</name>
<dbReference type="SUPFAM" id="SSF53448">
    <property type="entry name" value="Nucleotide-diphospho-sugar transferases"/>
    <property type="match status" value="1"/>
</dbReference>
<sequence length="348" mass="38184">MDDRKSNRSGEADASARVGIVVIGRNEGDRLKTCLRSIPSGVSVVYVDSGSTDDSVAFARALSAHVVELPTAIGFTAARARNAGFEVLKKNDPEAAYVQMIDGDCALQPHWLDAAIAGLEADPGLAAIFGRRRERFPQASIYNAICNAEWDVPVGPALSCGGDVLFRISAFDEAGGYNPDLIAGEEPDLCLRMREKGWRIERIPAEMTLHDANILHFGPWWRRARRSGHAFVEHVWRHGARSDPSWIRQVRSIIVWGGVLPTIAISGVLLALVFEPIFWAVPLAYLAILAAQICRIALRGRVAGEPKSYAWRNAALLMIAKFAQIGGGMTFLRSRLLNRRSLIIEYKG</sequence>
<comment type="caution">
    <text evidence="6">The sequence shown here is derived from an EMBL/GenBank/DDBJ whole genome shotgun (WGS) entry which is preliminary data.</text>
</comment>
<protein>
    <submittedName>
        <fullName evidence="6">GT2 family glycosyltransferase</fullName>
    </submittedName>
</protein>
<reference evidence="6 7" key="1">
    <citation type="submission" date="2020-08" db="EMBL/GenBank/DDBJ databases">
        <title>Genomic Encyclopedia of Type Strains, Phase IV (KMG-IV): sequencing the most valuable type-strain genomes for metagenomic binning, comparative biology and taxonomic classification.</title>
        <authorList>
            <person name="Goeker M."/>
        </authorList>
    </citation>
    <scope>NUCLEOTIDE SEQUENCE [LARGE SCALE GENOMIC DNA]</scope>
    <source>
        <strain evidence="6 7">DSM 25079</strain>
    </source>
</reference>
<keyword evidence="2" id="KW-0328">Glycosyltransferase</keyword>
<evidence type="ECO:0000256" key="4">
    <source>
        <dbReference type="SAM" id="Phobius"/>
    </source>
</evidence>
<feature type="transmembrane region" description="Helical" evidence="4">
    <location>
        <begin position="279"/>
        <end position="298"/>
    </location>
</feature>
<evidence type="ECO:0000256" key="3">
    <source>
        <dbReference type="ARBA" id="ARBA00022679"/>
    </source>
</evidence>
<dbReference type="PANTHER" id="PTHR43179">
    <property type="entry name" value="RHAMNOSYLTRANSFERASE WBBL"/>
    <property type="match status" value="1"/>
</dbReference>
<keyword evidence="7" id="KW-1185">Reference proteome</keyword>
<keyword evidence="4" id="KW-0472">Membrane</keyword>
<dbReference type="InterPro" id="IPR029044">
    <property type="entry name" value="Nucleotide-diphossugar_trans"/>
</dbReference>